<dbReference type="InterPro" id="IPR001543">
    <property type="entry name" value="FliN-like_C"/>
</dbReference>
<accession>A0A1H0ETP8</accession>
<dbReference type="EMBL" id="FNIT01000002">
    <property type="protein sequence ID" value="SDN85752.1"/>
    <property type="molecule type" value="Genomic_DNA"/>
</dbReference>
<dbReference type="SUPFAM" id="SSF101801">
    <property type="entry name" value="Surface presentation of antigens (SPOA)"/>
    <property type="match status" value="1"/>
</dbReference>
<dbReference type="AlphaFoldDB" id="A0A1H0ETP8"/>
<dbReference type="STRING" id="1166073.SAMN05192530_102217"/>
<dbReference type="InterPro" id="IPR036429">
    <property type="entry name" value="SpoA-like_sf"/>
</dbReference>
<dbReference type="Proteomes" id="UP000198793">
    <property type="component" value="Unassembled WGS sequence"/>
</dbReference>
<dbReference type="OrthoDB" id="9801534at2"/>
<organism evidence="3 4">
    <name type="scientific">Aureimonas jatrophae</name>
    <dbReference type="NCBI Taxonomy" id="1166073"/>
    <lineage>
        <taxon>Bacteria</taxon>
        <taxon>Pseudomonadati</taxon>
        <taxon>Pseudomonadota</taxon>
        <taxon>Alphaproteobacteria</taxon>
        <taxon>Hyphomicrobiales</taxon>
        <taxon>Aurantimonadaceae</taxon>
        <taxon>Aureimonas</taxon>
    </lineage>
</organism>
<evidence type="ECO:0000256" key="1">
    <source>
        <dbReference type="SAM" id="MobiDB-lite"/>
    </source>
</evidence>
<proteinExistence type="predicted"/>
<sequence length="364" mass="38285">MTLYRPDQFLAPADGDGGLLLWNRFVAQAGEARPLGSGGVRLRYDLTDAPPPQSWCVRLHLSTALGGGMALVCARAFPFREITGVELDAADLGALPAELRGAIVLGMLGSLGRASGLDVETLPRIGDDGPLSALGEPGLEWLAVTLHGVASSEVAAHVGMRRGDLLRLLARSADGPVSSGPLAGTLEVPVDLTAGRIDLTLHELRRIEPGDVAVLPALPADQLHLRAGQFRFVFTQAEGGWTSSGALPIPRQRPRTLFDGLEAAQHQEDPAMSDQPADDGATPESLSIEDLTLGVDFDLGRVAVPFSTLQSWTRGTVVPLSPPSTEPGVAVTIRINGDAVGTGDIVRIDDRIGVRITRLAAPTR</sequence>
<evidence type="ECO:0000313" key="4">
    <source>
        <dbReference type="Proteomes" id="UP000198793"/>
    </source>
</evidence>
<name>A0A1H0ETP8_9HYPH</name>
<feature type="region of interest" description="Disordered" evidence="1">
    <location>
        <begin position="265"/>
        <end position="284"/>
    </location>
</feature>
<dbReference type="Gene3D" id="2.30.330.10">
    <property type="entry name" value="SpoA-like"/>
    <property type="match status" value="2"/>
</dbReference>
<evidence type="ECO:0000313" key="3">
    <source>
        <dbReference type="EMBL" id="SDN85752.1"/>
    </source>
</evidence>
<keyword evidence="4" id="KW-1185">Reference proteome</keyword>
<dbReference type="PANTHER" id="PTHR30034:SF6">
    <property type="entry name" value="YOP PROTEINS TRANSLOCATION PROTEIN Q"/>
    <property type="match status" value="1"/>
</dbReference>
<evidence type="ECO:0000259" key="2">
    <source>
        <dbReference type="Pfam" id="PF01052"/>
    </source>
</evidence>
<feature type="domain" description="Flagellar motor switch protein FliN-like C-terminal" evidence="2">
    <location>
        <begin position="288"/>
        <end position="359"/>
    </location>
</feature>
<protein>
    <submittedName>
        <fullName evidence="3">Type III secretion system apparatus protein YscQ/HrcQ</fullName>
    </submittedName>
</protein>
<dbReference type="GO" id="GO:0050918">
    <property type="term" value="P:positive chemotaxis"/>
    <property type="evidence" value="ECO:0007669"/>
    <property type="project" value="TreeGrafter"/>
</dbReference>
<dbReference type="Pfam" id="PF01052">
    <property type="entry name" value="FliMN_C"/>
    <property type="match status" value="1"/>
</dbReference>
<reference evidence="3 4" key="1">
    <citation type="submission" date="2016-10" db="EMBL/GenBank/DDBJ databases">
        <authorList>
            <person name="de Groot N.N."/>
        </authorList>
    </citation>
    <scope>NUCLEOTIDE SEQUENCE [LARGE SCALE GENOMIC DNA]</scope>
    <source>
        <strain evidence="4">L7-484,KACC 16230,DSM 25025</strain>
    </source>
</reference>
<dbReference type="RefSeq" id="WP_090670209.1">
    <property type="nucleotide sequence ID" value="NZ_FNIT01000002.1"/>
</dbReference>
<gene>
    <name evidence="3" type="ORF">SAMN05192530_102217</name>
</gene>
<dbReference type="PANTHER" id="PTHR30034">
    <property type="entry name" value="FLAGELLAR MOTOR SWITCH PROTEIN FLIM"/>
    <property type="match status" value="1"/>
</dbReference>
<dbReference type="GO" id="GO:0071978">
    <property type="term" value="P:bacterial-type flagellum-dependent swarming motility"/>
    <property type="evidence" value="ECO:0007669"/>
    <property type="project" value="TreeGrafter"/>
</dbReference>